<evidence type="ECO:0000256" key="3">
    <source>
        <dbReference type="ARBA" id="ARBA00022989"/>
    </source>
</evidence>
<feature type="domain" description="G-protein coupled receptors family 1 profile" evidence="10">
    <location>
        <begin position="67"/>
        <end position="364"/>
    </location>
</feature>
<reference evidence="12" key="1">
    <citation type="submission" date="2025-08" db="UniProtKB">
        <authorList>
            <consortium name="RefSeq"/>
        </authorList>
    </citation>
    <scope>IDENTIFICATION</scope>
</reference>
<dbReference type="PROSITE" id="PS00237">
    <property type="entry name" value="G_PROTEIN_RECEP_F1_1"/>
    <property type="match status" value="1"/>
</dbReference>
<evidence type="ECO:0000259" key="10">
    <source>
        <dbReference type="PROSITE" id="PS50262"/>
    </source>
</evidence>
<dbReference type="InterPro" id="IPR017452">
    <property type="entry name" value="GPCR_Rhodpsn_7TM"/>
</dbReference>
<dbReference type="RefSeq" id="XP_029646099.2">
    <property type="nucleotide sequence ID" value="XM_029790239.2"/>
</dbReference>
<keyword evidence="11" id="KW-1185">Reference proteome</keyword>
<comment type="subcellular location">
    <subcellularLocation>
        <location evidence="1">Membrane</location>
        <topology evidence="1">Multi-pass membrane protein</topology>
    </subcellularLocation>
</comment>
<dbReference type="PANTHER" id="PTHR24243">
    <property type="entry name" value="G-PROTEIN COUPLED RECEPTOR"/>
    <property type="match status" value="1"/>
</dbReference>
<evidence type="ECO:0000313" key="12">
    <source>
        <dbReference type="RefSeq" id="XP_029646099.2"/>
    </source>
</evidence>
<evidence type="ECO:0000256" key="5">
    <source>
        <dbReference type="ARBA" id="ARBA00023136"/>
    </source>
</evidence>
<feature type="transmembrane region" description="Helical" evidence="9">
    <location>
        <begin position="344"/>
        <end position="367"/>
    </location>
</feature>
<evidence type="ECO:0000313" key="11">
    <source>
        <dbReference type="Proteomes" id="UP000515154"/>
    </source>
</evidence>
<feature type="transmembrane region" description="Helical" evidence="9">
    <location>
        <begin position="301"/>
        <end position="324"/>
    </location>
</feature>
<dbReference type="SUPFAM" id="SSF81321">
    <property type="entry name" value="Family A G protein-coupled receptor-like"/>
    <property type="match status" value="1"/>
</dbReference>
<comment type="similarity">
    <text evidence="8">Belongs to the G-protein coupled receptor 1 family.</text>
</comment>
<keyword evidence="6 8" id="KW-0675">Receptor</keyword>
<evidence type="ECO:0000256" key="1">
    <source>
        <dbReference type="ARBA" id="ARBA00004141"/>
    </source>
</evidence>
<keyword evidence="2 8" id="KW-0812">Transmembrane</keyword>
<feature type="transmembrane region" description="Helical" evidence="9">
    <location>
        <begin position="53"/>
        <end position="75"/>
    </location>
</feature>
<dbReference type="PROSITE" id="PS50262">
    <property type="entry name" value="G_PROTEIN_RECEP_F1_2"/>
    <property type="match status" value="1"/>
</dbReference>
<proteinExistence type="inferred from homology"/>
<keyword evidence="7 8" id="KW-0807">Transducer</keyword>
<feature type="transmembrane region" description="Helical" evidence="9">
    <location>
        <begin position="166"/>
        <end position="186"/>
    </location>
</feature>
<sequence>MPYPESTRDISENQNPVFKHSANFKKMDKNYTVIKCSSLQEVNDETVKVHFPAIVLLVFEMVLGAIGNCIAAYIYHYKFEVSSTQIFIVALSMYDFLASTICIPMEIVLLHRLYTFEYDTTCRLIRSFVALTIISSALIVIIISIDRYILICRPLNQKISIKNSKRIIAVLASLSFLFCIPVSFVYRKHYREVKQCGRIGTVCSLSEKSIFPLIYYTTVLVFCALSFIILMVIYLLIGIRIWKIYRAKQLKNAICNSVANENSVKSIEDTRWPSLKHLTSVKLFTSGTSGMRIRKHSMHPFRTTLLLFVLTLIWTMSYVPHFIGTFRRMFTKNFNDSTTHKQQLTYHLLTYSYYIICAANPYIYGLFCQHFRSELMFILRKMFVCCKK</sequence>
<keyword evidence="3 9" id="KW-1133">Transmembrane helix</keyword>
<evidence type="ECO:0000256" key="9">
    <source>
        <dbReference type="SAM" id="Phobius"/>
    </source>
</evidence>
<protein>
    <submittedName>
        <fullName evidence="12">Orexin receptor type 2-like</fullName>
    </submittedName>
</protein>
<evidence type="ECO:0000256" key="6">
    <source>
        <dbReference type="ARBA" id="ARBA00023170"/>
    </source>
</evidence>
<evidence type="ECO:0000256" key="8">
    <source>
        <dbReference type="RuleBase" id="RU000688"/>
    </source>
</evidence>
<accession>A0A6P7T5P2</accession>
<dbReference type="GO" id="GO:0005886">
    <property type="term" value="C:plasma membrane"/>
    <property type="evidence" value="ECO:0007669"/>
    <property type="project" value="TreeGrafter"/>
</dbReference>
<keyword evidence="5 9" id="KW-0472">Membrane</keyword>
<dbReference type="CDD" id="cd00637">
    <property type="entry name" value="7tm_classA_rhodopsin-like"/>
    <property type="match status" value="1"/>
</dbReference>
<organism evidence="11 12">
    <name type="scientific">Octopus sinensis</name>
    <name type="common">East Asian common octopus</name>
    <dbReference type="NCBI Taxonomy" id="2607531"/>
    <lineage>
        <taxon>Eukaryota</taxon>
        <taxon>Metazoa</taxon>
        <taxon>Spiralia</taxon>
        <taxon>Lophotrochozoa</taxon>
        <taxon>Mollusca</taxon>
        <taxon>Cephalopoda</taxon>
        <taxon>Coleoidea</taxon>
        <taxon>Octopodiformes</taxon>
        <taxon>Octopoda</taxon>
        <taxon>Incirrata</taxon>
        <taxon>Octopodidae</taxon>
        <taxon>Octopus</taxon>
    </lineage>
</organism>
<dbReference type="PANTHER" id="PTHR24243:SF224">
    <property type="entry name" value="G-PROTEIN COUPLED RECEPTOR 19-RELATED"/>
    <property type="match status" value="1"/>
</dbReference>
<dbReference type="Pfam" id="PF00001">
    <property type="entry name" value="7tm_1"/>
    <property type="match status" value="1"/>
</dbReference>
<keyword evidence="4 8" id="KW-0297">G-protein coupled receptor</keyword>
<feature type="transmembrane region" description="Helical" evidence="9">
    <location>
        <begin position="124"/>
        <end position="145"/>
    </location>
</feature>
<dbReference type="KEGG" id="osn:115219935"/>
<evidence type="ECO:0000256" key="2">
    <source>
        <dbReference type="ARBA" id="ARBA00022692"/>
    </source>
</evidence>
<feature type="transmembrane region" description="Helical" evidence="9">
    <location>
        <begin position="214"/>
        <end position="237"/>
    </location>
</feature>
<dbReference type="Gene3D" id="1.20.1070.10">
    <property type="entry name" value="Rhodopsin 7-helix transmembrane proteins"/>
    <property type="match status" value="1"/>
</dbReference>
<dbReference type="PRINTS" id="PR00237">
    <property type="entry name" value="GPCRRHODOPSN"/>
</dbReference>
<gene>
    <name evidence="12" type="primary">LOC115219935</name>
</gene>
<dbReference type="Proteomes" id="UP000515154">
    <property type="component" value="Linkage group LG15"/>
</dbReference>
<evidence type="ECO:0000256" key="4">
    <source>
        <dbReference type="ARBA" id="ARBA00023040"/>
    </source>
</evidence>
<dbReference type="AlphaFoldDB" id="A0A6P7T5P2"/>
<dbReference type="InterPro" id="IPR000276">
    <property type="entry name" value="GPCR_Rhodpsn"/>
</dbReference>
<feature type="transmembrane region" description="Helical" evidence="9">
    <location>
        <begin position="87"/>
        <end position="112"/>
    </location>
</feature>
<evidence type="ECO:0000256" key="7">
    <source>
        <dbReference type="ARBA" id="ARBA00023224"/>
    </source>
</evidence>
<dbReference type="GO" id="GO:0004930">
    <property type="term" value="F:G protein-coupled receptor activity"/>
    <property type="evidence" value="ECO:0007669"/>
    <property type="project" value="UniProtKB-KW"/>
</dbReference>
<name>A0A6P7T5P2_9MOLL</name>